<proteinExistence type="predicted"/>
<dbReference type="SUPFAM" id="SSF54928">
    <property type="entry name" value="RNA-binding domain, RBD"/>
    <property type="match status" value="1"/>
</dbReference>
<name>A0A1A9A1Z1_PLAOA</name>
<gene>
    <name evidence="5" type="ORF">POVWA1_061020</name>
    <name evidence="6" type="ORF">POVWA2_060350</name>
</gene>
<dbReference type="PANTHER" id="PTHR13976">
    <property type="entry name" value="HETEROGENEOUS NUCLEAR RIBONUCLEOPROTEIN-RELATED"/>
    <property type="match status" value="1"/>
</dbReference>
<keyword evidence="4" id="KW-0732">Signal</keyword>
<feature type="region of interest" description="Disordered" evidence="3">
    <location>
        <begin position="601"/>
        <end position="635"/>
    </location>
</feature>
<feature type="signal peptide" evidence="4">
    <location>
        <begin position="1"/>
        <end position="24"/>
    </location>
</feature>
<evidence type="ECO:0000313" key="6">
    <source>
        <dbReference type="EMBL" id="SBT50501.1"/>
    </source>
</evidence>
<feature type="compositionally biased region" description="Acidic residues" evidence="3">
    <location>
        <begin position="601"/>
        <end position="626"/>
    </location>
</feature>
<evidence type="ECO:0000256" key="3">
    <source>
        <dbReference type="SAM" id="MobiDB-lite"/>
    </source>
</evidence>
<keyword evidence="2" id="KW-0694">RNA-binding</keyword>
<dbReference type="InterPro" id="IPR035979">
    <property type="entry name" value="RBD_domain_sf"/>
</dbReference>
<reference evidence="5" key="3">
    <citation type="submission" date="2016-05" db="EMBL/GenBank/DDBJ databases">
        <authorList>
            <person name="Lavstsen T."/>
            <person name="Jespersen J.S."/>
        </authorList>
    </citation>
    <scope>NUCLEOTIDE SEQUENCE [LARGE SCALE GENOMIC DNA]</scope>
</reference>
<evidence type="ECO:0000256" key="1">
    <source>
        <dbReference type="ARBA" id="ARBA00022737"/>
    </source>
</evidence>
<dbReference type="Gene3D" id="3.30.70.330">
    <property type="match status" value="1"/>
</dbReference>
<organism evidence="5 8">
    <name type="scientific">Plasmodium ovale wallikeri</name>
    <dbReference type="NCBI Taxonomy" id="864142"/>
    <lineage>
        <taxon>Eukaryota</taxon>
        <taxon>Sar</taxon>
        <taxon>Alveolata</taxon>
        <taxon>Apicomplexa</taxon>
        <taxon>Aconoidasida</taxon>
        <taxon>Haemosporida</taxon>
        <taxon>Plasmodiidae</taxon>
        <taxon>Plasmodium</taxon>
        <taxon>Plasmodium (Plasmodium)</taxon>
    </lineage>
</organism>
<dbReference type="InterPro" id="IPR050666">
    <property type="entry name" value="ESRP"/>
</dbReference>
<dbReference type="InterPro" id="IPR012677">
    <property type="entry name" value="Nucleotide-bd_a/b_plait_sf"/>
</dbReference>
<dbReference type="EMBL" id="FLRE01000201">
    <property type="protein sequence ID" value="SBT50501.1"/>
    <property type="molecule type" value="Genomic_DNA"/>
</dbReference>
<evidence type="ECO:0000256" key="2">
    <source>
        <dbReference type="ARBA" id="ARBA00022884"/>
    </source>
</evidence>
<feature type="region of interest" description="Disordered" evidence="3">
    <location>
        <begin position="762"/>
        <end position="856"/>
    </location>
</feature>
<evidence type="ECO:0000313" key="7">
    <source>
        <dbReference type="Proteomes" id="UP000078550"/>
    </source>
</evidence>
<dbReference type="Proteomes" id="UP000078555">
    <property type="component" value="Unassembled WGS sequence"/>
</dbReference>
<dbReference type="Proteomes" id="UP000078550">
    <property type="component" value="Unassembled WGS sequence"/>
</dbReference>
<dbReference type="AlphaFoldDB" id="A0A1A9A1Z1"/>
<dbReference type="EMBL" id="FLRD01000159">
    <property type="protein sequence ID" value="SBT50204.1"/>
    <property type="molecule type" value="Genomic_DNA"/>
</dbReference>
<feature type="compositionally biased region" description="Basic and acidic residues" evidence="3">
    <location>
        <begin position="842"/>
        <end position="855"/>
    </location>
</feature>
<protein>
    <recommendedName>
        <fullName evidence="9">RNA-binding protein</fullName>
    </recommendedName>
</protein>
<accession>A0A1A9A1Z1</accession>
<dbReference type="CDD" id="cd12254">
    <property type="entry name" value="RRM_hnRNPH_ESRPs_RBM12_like"/>
    <property type="match status" value="1"/>
</dbReference>
<evidence type="ECO:0000313" key="8">
    <source>
        <dbReference type="Proteomes" id="UP000078555"/>
    </source>
</evidence>
<feature type="compositionally biased region" description="Basic residues" evidence="3">
    <location>
        <begin position="477"/>
        <end position="486"/>
    </location>
</feature>
<keyword evidence="1" id="KW-0677">Repeat</keyword>
<reference evidence="8" key="2">
    <citation type="submission" date="2016-05" db="EMBL/GenBank/DDBJ databases">
        <authorList>
            <person name="Naeem R."/>
        </authorList>
    </citation>
    <scope>NUCLEOTIDE SEQUENCE [LARGE SCALE GENOMIC DNA]</scope>
</reference>
<dbReference type="GO" id="GO:0003723">
    <property type="term" value="F:RNA binding"/>
    <property type="evidence" value="ECO:0007669"/>
    <property type="project" value="UniProtKB-KW"/>
</dbReference>
<feature type="chain" id="PRO_5015059996" description="RNA-binding protein" evidence="4">
    <location>
        <begin position="25"/>
        <end position="1234"/>
    </location>
</feature>
<evidence type="ECO:0000256" key="4">
    <source>
        <dbReference type="SAM" id="SignalP"/>
    </source>
</evidence>
<feature type="region of interest" description="Disordered" evidence="3">
    <location>
        <begin position="445"/>
        <end position="499"/>
    </location>
</feature>
<reference evidence="7" key="1">
    <citation type="submission" date="2016-05" db="EMBL/GenBank/DDBJ databases">
        <authorList>
            <person name="Naeem Raeece"/>
        </authorList>
    </citation>
    <scope>NUCLEOTIDE SEQUENCE [LARGE SCALE GENOMIC DNA]</scope>
</reference>
<feature type="compositionally biased region" description="Basic and acidic residues" evidence="3">
    <location>
        <begin position="822"/>
        <end position="835"/>
    </location>
</feature>
<evidence type="ECO:0000313" key="5">
    <source>
        <dbReference type="EMBL" id="SBT50204.1"/>
    </source>
</evidence>
<evidence type="ECO:0008006" key="9">
    <source>
        <dbReference type="Google" id="ProtNLM"/>
    </source>
</evidence>
<feature type="compositionally biased region" description="Low complexity" evidence="3">
    <location>
        <begin position="489"/>
        <end position="499"/>
    </location>
</feature>
<sequence>MSAPYRGTFLSLLLFLCKILIIRAYKIHGNVQNWKQVSLHVSKDRDKVIGDIVQDESLLQRKVHRYSFTPIKSNTINDVRRRLRFSNDKNVKLRKSKFFRKKDIHKSLIDDINKERLKEDIKSIGKNSMNENGSNQDILPLPLRDKTEECYNCLILCKGMPFHVNTSNIKNFFNPYKITDKYIIFIKDKNGNFFGDVIVRFVNRQQKMLALKNKNYKFLSHRYIQLFNINEEHYEEYFYIGYKNPPAYKNYVPIKNIVVPSGNAVVGSGSDEEDLSFLGTDNFSDDEDTSELKEKVNPNGILLKSIYTGKRLRGRITSVHAYGVFVDCDVYIKGVNNKFLKILALLHKNKLTINVGLPGDPIYEQENKELILQKNMNIIVYVDKIIKRKNDIYIPDESIEKNLIFFNLTLDSSITEEKIQWLQKMARKRKLIQDKIEAYNSKVFTNDPTQNEVGEASAVTMKGEGEKESQNYSPGVHSRRSAKGKNCHSSSGSSGSYAGSRSSKIFLMNNLTHECKHVHERHDKTTGMEETDRMNNNVEKEEALEGKENAKSFSHSGINNKNKVLKKKKKKKKKLDNNSFFYSENDNFDDIFHLDGDYEAEKEETTAEDGLEEEGEVNSIEDDGEETMNKKMKRKEANTYSDEMRNIMKNIFCDSYEKNDIPKGKIKKGEKIGRNDEKVKKGELLAISTKFHKDDISNGEDVNREERALGKIATMKMIDQKNDRTKWTSDVRKEESLFYSKMFGLNADINDFYSDDKAKVSSNAARELPGSSEEFAKSGQGKMGEDNLGEGKMGEDNLGEGKMGEDNLGEGKMGEDNLGEGKMGEDNLEKGKMGEDNLGEGKMGEDNLEKGKMGEDNLGTSVEIENWNEEDSPISTKIDRLYEESVSNIVNNSKEPLDFSHFSEMSLEELKKEIYKRKYILPIDISVDSLRNRLIQICICEKNNIEFDNYPFIRYYMFDFHMSVEDMKLIILTNREFLIKKNINKKLLDSLDINELKYLLHKSLENFRLWEPNDNVKIKIFHLNKDLLVKQDLIHLDNIGKRNLIILWNDFKDFMLNCIYGNTDDSYNTFDELQNVTNSNTTSNNVLISKYIGIMKMIKKENFFLSKGQSLNELLESQMKGGKDDGKNSFENSLKALNRHLEDNKVDLPDKINLKEAMKILNNRSYMKKVKRALNNDEEDRNGENYIHKIIQLILKHKAHFKEPLSEDILKKKPHEELIVMLDRLPADLLEELL</sequence>
<keyword evidence="8" id="KW-1185">Reference proteome</keyword>